<accession>A0A921N1A6</accession>
<reference evidence="1" key="2">
    <citation type="submission" date="2021-09" db="EMBL/GenBank/DDBJ databases">
        <authorList>
            <person name="Gilroy R."/>
        </authorList>
    </citation>
    <scope>NUCLEOTIDE SEQUENCE</scope>
    <source>
        <strain evidence="1">1277</strain>
    </source>
</reference>
<proteinExistence type="predicted"/>
<organism evidence="1 2">
    <name type="scientific">Romboutsia timonensis</name>
    <dbReference type="NCBI Taxonomy" id="1776391"/>
    <lineage>
        <taxon>Bacteria</taxon>
        <taxon>Bacillati</taxon>
        <taxon>Bacillota</taxon>
        <taxon>Clostridia</taxon>
        <taxon>Peptostreptococcales</taxon>
        <taxon>Peptostreptococcaceae</taxon>
        <taxon>Romboutsia</taxon>
    </lineage>
</organism>
<gene>
    <name evidence="1" type="ORF">K8V90_07510</name>
</gene>
<name>A0A921N1A6_9FIRM</name>
<comment type="caution">
    <text evidence="1">The sequence shown here is derived from an EMBL/GenBank/DDBJ whole genome shotgun (WGS) entry which is preliminary data.</text>
</comment>
<reference evidence="1" key="1">
    <citation type="journal article" date="2021" name="PeerJ">
        <title>Extensive microbial diversity within the chicken gut microbiome revealed by metagenomics and culture.</title>
        <authorList>
            <person name="Gilroy R."/>
            <person name="Ravi A."/>
            <person name="Getino M."/>
            <person name="Pursley I."/>
            <person name="Horton D.L."/>
            <person name="Alikhan N.F."/>
            <person name="Baker D."/>
            <person name="Gharbi K."/>
            <person name="Hall N."/>
            <person name="Watson M."/>
            <person name="Adriaenssens E.M."/>
            <person name="Foster-Nyarko E."/>
            <person name="Jarju S."/>
            <person name="Secka A."/>
            <person name="Antonio M."/>
            <person name="Oren A."/>
            <person name="Chaudhuri R.R."/>
            <person name="La Ragione R."/>
            <person name="Hildebrand F."/>
            <person name="Pallen M.J."/>
        </authorList>
    </citation>
    <scope>NUCLEOTIDE SEQUENCE</scope>
    <source>
        <strain evidence="1">1277</strain>
    </source>
</reference>
<evidence type="ECO:0000313" key="1">
    <source>
        <dbReference type="EMBL" id="HJG96928.1"/>
    </source>
</evidence>
<sequence>MKVMIDENIKDDKYMLQLGDLVEGEDDEFYVVAYQFDDNRMKYRYILWSLDGDCGYDGYYDNLEELTNSLNEGERIFKQSEYELRLVKKGE</sequence>
<dbReference type="Proteomes" id="UP000776700">
    <property type="component" value="Unassembled WGS sequence"/>
</dbReference>
<dbReference type="AlphaFoldDB" id="A0A921N1A6"/>
<protein>
    <submittedName>
        <fullName evidence="1">Uncharacterized protein</fullName>
    </submittedName>
</protein>
<evidence type="ECO:0000313" key="2">
    <source>
        <dbReference type="Proteomes" id="UP000776700"/>
    </source>
</evidence>
<dbReference type="EMBL" id="DYUB01000235">
    <property type="protein sequence ID" value="HJG96928.1"/>
    <property type="molecule type" value="Genomic_DNA"/>
</dbReference>